<dbReference type="GO" id="GO:0005506">
    <property type="term" value="F:iron ion binding"/>
    <property type="evidence" value="ECO:0007669"/>
    <property type="project" value="InterPro"/>
</dbReference>
<evidence type="ECO:0000256" key="7">
    <source>
        <dbReference type="ARBA" id="ARBA00023004"/>
    </source>
</evidence>
<dbReference type="PROSITE" id="PS00086">
    <property type="entry name" value="CYTOCHROME_P450"/>
    <property type="match status" value="1"/>
</dbReference>
<evidence type="ECO:0000256" key="3">
    <source>
        <dbReference type="ARBA" id="ARBA00010617"/>
    </source>
</evidence>
<name>A0AAV7LAL4_PLEWA</name>
<dbReference type="Gene3D" id="1.10.630.10">
    <property type="entry name" value="Cytochrome P450"/>
    <property type="match status" value="1"/>
</dbReference>
<dbReference type="InterPro" id="IPR050182">
    <property type="entry name" value="Cytochrome_P450_fam2"/>
</dbReference>
<evidence type="ECO:0000256" key="9">
    <source>
        <dbReference type="ARBA" id="ARBA00023136"/>
    </source>
</evidence>
<evidence type="ECO:0000256" key="1">
    <source>
        <dbReference type="ARBA" id="ARBA00001971"/>
    </source>
</evidence>
<comment type="similarity">
    <text evidence="3 11">Belongs to the cytochrome P450 family.</text>
</comment>
<accession>A0AAV7LAL4</accession>
<dbReference type="GO" id="GO:0005737">
    <property type="term" value="C:cytoplasm"/>
    <property type="evidence" value="ECO:0007669"/>
    <property type="project" value="TreeGrafter"/>
</dbReference>
<keyword evidence="4 10" id="KW-0349">Heme</keyword>
<dbReference type="Proteomes" id="UP001066276">
    <property type="component" value="Chromosome 11"/>
</dbReference>
<evidence type="ECO:0000256" key="11">
    <source>
        <dbReference type="RuleBase" id="RU000461"/>
    </source>
</evidence>
<keyword evidence="8 11" id="KW-0503">Monooxygenase</keyword>
<evidence type="ECO:0000256" key="5">
    <source>
        <dbReference type="ARBA" id="ARBA00022723"/>
    </source>
</evidence>
<keyword evidence="6 11" id="KW-0560">Oxidoreductase</keyword>
<dbReference type="AlphaFoldDB" id="A0AAV7LAL4"/>
<organism evidence="12 13">
    <name type="scientific">Pleurodeles waltl</name>
    <name type="common">Iberian ribbed newt</name>
    <dbReference type="NCBI Taxonomy" id="8319"/>
    <lineage>
        <taxon>Eukaryota</taxon>
        <taxon>Metazoa</taxon>
        <taxon>Chordata</taxon>
        <taxon>Craniata</taxon>
        <taxon>Vertebrata</taxon>
        <taxon>Euteleostomi</taxon>
        <taxon>Amphibia</taxon>
        <taxon>Batrachia</taxon>
        <taxon>Caudata</taxon>
        <taxon>Salamandroidea</taxon>
        <taxon>Salamandridae</taxon>
        <taxon>Pleurodelinae</taxon>
        <taxon>Pleurodeles</taxon>
    </lineage>
</organism>
<evidence type="ECO:0000256" key="6">
    <source>
        <dbReference type="ARBA" id="ARBA00023002"/>
    </source>
</evidence>
<comment type="cofactor">
    <cofactor evidence="1 10">
        <name>heme</name>
        <dbReference type="ChEBI" id="CHEBI:30413"/>
    </cofactor>
</comment>
<dbReference type="PANTHER" id="PTHR24300">
    <property type="entry name" value="CYTOCHROME P450 508A4-RELATED"/>
    <property type="match status" value="1"/>
</dbReference>
<evidence type="ECO:0000256" key="2">
    <source>
        <dbReference type="ARBA" id="ARBA00004370"/>
    </source>
</evidence>
<evidence type="ECO:0000256" key="8">
    <source>
        <dbReference type="ARBA" id="ARBA00023033"/>
    </source>
</evidence>
<dbReference type="FunFam" id="1.10.630.10:FF:000004">
    <property type="entry name" value="cytochrome P450 2D15 isoform X1"/>
    <property type="match status" value="1"/>
</dbReference>
<evidence type="ECO:0000256" key="4">
    <source>
        <dbReference type="ARBA" id="ARBA00022617"/>
    </source>
</evidence>
<comment type="caution">
    <text evidence="12">The sequence shown here is derived from an EMBL/GenBank/DDBJ whole genome shotgun (WGS) entry which is preliminary data.</text>
</comment>
<dbReference type="GO" id="GO:0016712">
    <property type="term" value="F:oxidoreductase activity, acting on paired donors, with incorporation or reduction of molecular oxygen, reduced flavin or flavoprotein as one donor, and incorporation of one atom of oxygen"/>
    <property type="evidence" value="ECO:0007669"/>
    <property type="project" value="TreeGrafter"/>
</dbReference>
<feature type="binding site" description="axial binding residue" evidence="10">
    <location>
        <position position="420"/>
    </location>
    <ligand>
        <name>heme</name>
        <dbReference type="ChEBI" id="CHEBI:30413"/>
    </ligand>
    <ligandPart>
        <name>Fe</name>
        <dbReference type="ChEBI" id="CHEBI:18248"/>
    </ligandPart>
</feature>
<evidence type="ECO:0000313" key="13">
    <source>
        <dbReference type="Proteomes" id="UP001066276"/>
    </source>
</evidence>
<evidence type="ECO:0000256" key="10">
    <source>
        <dbReference type="PIRSR" id="PIRSR602401-1"/>
    </source>
</evidence>
<dbReference type="Pfam" id="PF00067">
    <property type="entry name" value="p450"/>
    <property type="match status" value="1"/>
</dbReference>
<keyword evidence="13" id="KW-1185">Reference proteome</keyword>
<proteinExistence type="inferred from homology"/>
<dbReference type="GO" id="GO:0006082">
    <property type="term" value="P:organic acid metabolic process"/>
    <property type="evidence" value="ECO:0007669"/>
    <property type="project" value="TreeGrafter"/>
</dbReference>
<dbReference type="SUPFAM" id="SSF48264">
    <property type="entry name" value="Cytochrome P450"/>
    <property type="match status" value="1"/>
</dbReference>
<protein>
    <submittedName>
        <fullName evidence="12">Uncharacterized protein</fullName>
    </submittedName>
</protein>
<keyword evidence="7 10" id="KW-0408">Iron</keyword>
<dbReference type="InterPro" id="IPR036396">
    <property type="entry name" value="Cyt_P450_sf"/>
</dbReference>
<keyword evidence="9" id="KW-0472">Membrane</keyword>
<reference evidence="12" key="1">
    <citation type="journal article" date="2022" name="bioRxiv">
        <title>Sequencing and chromosome-scale assembly of the giantPleurodeles waltlgenome.</title>
        <authorList>
            <person name="Brown T."/>
            <person name="Elewa A."/>
            <person name="Iarovenko S."/>
            <person name="Subramanian E."/>
            <person name="Araus A.J."/>
            <person name="Petzold A."/>
            <person name="Susuki M."/>
            <person name="Suzuki K.-i.T."/>
            <person name="Hayashi T."/>
            <person name="Toyoda A."/>
            <person name="Oliveira C."/>
            <person name="Osipova E."/>
            <person name="Leigh N.D."/>
            <person name="Simon A."/>
            <person name="Yun M.H."/>
        </authorList>
    </citation>
    <scope>NUCLEOTIDE SEQUENCE</scope>
    <source>
        <strain evidence="12">20211129_DDA</strain>
        <tissue evidence="12">Liver</tissue>
    </source>
</reference>
<evidence type="ECO:0000313" key="12">
    <source>
        <dbReference type="EMBL" id="KAJ1087394.1"/>
    </source>
</evidence>
<comment type="subcellular location">
    <subcellularLocation>
        <location evidence="2">Membrane</location>
    </subcellularLocation>
</comment>
<dbReference type="InterPro" id="IPR017972">
    <property type="entry name" value="Cyt_P450_CS"/>
</dbReference>
<dbReference type="PANTHER" id="PTHR24300:SF368">
    <property type="entry name" value="CYTOCHROME P450, FAMILY 2, SUBFAMILY AB, POLYPEPTIDE 1"/>
    <property type="match status" value="1"/>
</dbReference>
<dbReference type="EMBL" id="JANPWB010000015">
    <property type="protein sequence ID" value="KAJ1087394.1"/>
    <property type="molecule type" value="Genomic_DNA"/>
</dbReference>
<dbReference type="InterPro" id="IPR002401">
    <property type="entry name" value="Cyt_P450_E_grp-I"/>
</dbReference>
<gene>
    <name evidence="12" type="ORF">NDU88_000568</name>
</gene>
<dbReference type="GO" id="GO:0016020">
    <property type="term" value="C:membrane"/>
    <property type="evidence" value="ECO:0007669"/>
    <property type="project" value="UniProtKB-SubCell"/>
</dbReference>
<dbReference type="GO" id="GO:0006805">
    <property type="term" value="P:xenobiotic metabolic process"/>
    <property type="evidence" value="ECO:0007669"/>
    <property type="project" value="TreeGrafter"/>
</dbReference>
<dbReference type="PRINTS" id="PR00463">
    <property type="entry name" value="EP450I"/>
</dbReference>
<keyword evidence="5 10" id="KW-0479">Metal-binding</keyword>
<dbReference type="PRINTS" id="PR00385">
    <property type="entry name" value="P450"/>
</dbReference>
<sequence length="474" mass="53967">MKTYLRFRWLGRHLPPGPTPLPIIGNLWTLGFKMDHEIFIQMAKTHGNMYTMWLGQEPVVVLNGYHAVRDALIGHSEEVSGRPTTPLFEELSDGKGIIFISGDNWKAQRRCGLMALRALGVGKKVLEGRIQTEAQFLLESFAMMKGKATDPFTAIVHSVSNVISTVTFGHRFSRDDSDFAQLIEATDFLINMMGSIWGRLFDVFPWLMRHLPGGQQKMFKFNAFMCQFLEKEIRCHKESGTPEEPQDIIDFYLSQMSKASDKMTSALNEENLIRLVIDIFMAGTETTTTTLLWSIIHMLNHQDIQVKVQQELDAVLGPTQVINYEDRKRLPYTNAVVHEINRISDVVSVGIVRQVIKETMLQGVHLKKDTIILPNIASVLYDPECWETPRQFNPSHFLDKEGNFIANEAFLPFSAGHRVCLGEQLARTVNFLFFTNLLRAYTLQLPEGVKQASLDYQLRSTVKPLPFEMCAVPR</sequence>
<dbReference type="GO" id="GO:0020037">
    <property type="term" value="F:heme binding"/>
    <property type="evidence" value="ECO:0007669"/>
    <property type="project" value="InterPro"/>
</dbReference>
<dbReference type="InterPro" id="IPR001128">
    <property type="entry name" value="Cyt_P450"/>
</dbReference>